<evidence type="ECO:0000259" key="1">
    <source>
        <dbReference type="Pfam" id="PF25183"/>
    </source>
</evidence>
<reference evidence="2" key="1">
    <citation type="journal article" date="2013" name="Environ. Microbiol.">
        <title>Microbiota from the distal guts of lean and obese adolescents exhibit partial functional redundancy besides clear differences in community structure.</title>
        <authorList>
            <person name="Ferrer M."/>
            <person name="Ruiz A."/>
            <person name="Lanza F."/>
            <person name="Haange S.B."/>
            <person name="Oberbach A."/>
            <person name="Till H."/>
            <person name="Bargiela R."/>
            <person name="Campoy C."/>
            <person name="Segura M.T."/>
            <person name="Richter M."/>
            <person name="von Bergen M."/>
            <person name="Seifert J."/>
            <person name="Suarez A."/>
        </authorList>
    </citation>
    <scope>NUCLEOTIDE SEQUENCE</scope>
</reference>
<sequence length="118" mass="13332">MAAEQGITYNGRLDEADVYTKSDKAGFKLDWNMNNKHKASFRWSLVSARQVSSASSATYLNSSDYSYDFISKTNSFVGELQSRLSDNLSNEMRASYVRVRDKRQPDAPFPMIQISNVG</sequence>
<name>K1STK9_9ZZZZ</name>
<proteinExistence type="predicted"/>
<feature type="domain" description="TonB-dependent transporter Oar-like beta-barrel" evidence="1">
    <location>
        <begin position="18"/>
        <end position="106"/>
    </location>
</feature>
<dbReference type="SUPFAM" id="SSF56935">
    <property type="entry name" value="Porins"/>
    <property type="match status" value="1"/>
</dbReference>
<protein>
    <submittedName>
        <fullName evidence="2">Transporter, outer membrane receptor (OMR) family</fullName>
    </submittedName>
</protein>
<gene>
    <name evidence="2" type="ORF">OBE_14080</name>
</gene>
<keyword evidence="2" id="KW-0675">Receptor</keyword>
<dbReference type="EMBL" id="AJWZ01009699">
    <property type="protein sequence ID" value="EKC50541.1"/>
    <property type="molecule type" value="Genomic_DNA"/>
</dbReference>
<accession>K1STK9</accession>
<feature type="non-terminal residue" evidence="2">
    <location>
        <position position="118"/>
    </location>
</feature>
<dbReference type="Pfam" id="PF25183">
    <property type="entry name" value="OMP_b-brl_4"/>
    <property type="match status" value="1"/>
</dbReference>
<dbReference type="InterPro" id="IPR057601">
    <property type="entry name" value="Oar-like_b-barrel"/>
</dbReference>
<evidence type="ECO:0000313" key="2">
    <source>
        <dbReference type="EMBL" id="EKC50541.1"/>
    </source>
</evidence>
<organism evidence="2">
    <name type="scientific">human gut metagenome</name>
    <dbReference type="NCBI Taxonomy" id="408170"/>
    <lineage>
        <taxon>unclassified sequences</taxon>
        <taxon>metagenomes</taxon>
        <taxon>organismal metagenomes</taxon>
    </lineage>
</organism>
<comment type="caution">
    <text evidence="2">The sequence shown here is derived from an EMBL/GenBank/DDBJ whole genome shotgun (WGS) entry which is preliminary data.</text>
</comment>
<dbReference type="AlphaFoldDB" id="K1STK9"/>